<evidence type="ECO:0000313" key="2">
    <source>
        <dbReference type="Proteomes" id="UP000295722"/>
    </source>
</evidence>
<evidence type="ECO:0000313" key="1">
    <source>
        <dbReference type="EMBL" id="TDG20263.1"/>
    </source>
</evidence>
<comment type="caution">
    <text evidence="1">The sequence shown here is derived from an EMBL/GenBank/DDBJ whole genome shotgun (WGS) entry which is preliminary data.</text>
</comment>
<accession>A0A4R5M3J7</accession>
<sequence length="221" mass="25320">MEAIQQNQMTAAQQESVLRYTDIGLKWVAGEMSFDDVIQSIGNPKLHYENSIKAEYYWFPEDVMTVTFVFEKPNLINGEPRVSEFGIRITDSLHTNIPWERFESLGMKPIRRGDKFEDGRTAKGEFFYPIGIIDALGGLPKNLVELIFHVPVRKDSPFWAGATLDYLGEWISYPPVESNFRHTGDVRNIGIGRSDLTPEDIQQRYHASGLKYDEQKQEAAK</sequence>
<dbReference type="AlphaFoldDB" id="A0A4R5M3J7"/>
<keyword evidence="2" id="KW-1185">Reference proteome</keyword>
<gene>
    <name evidence="1" type="ORF">EYW47_27635</name>
</gene>
<proteinExistence type="predicted"/>
<dbReference type="Proteomes" id="UP000295722">
    <property type="component" value="Unassembled WGS sequence"/>
</dbReference>
<organism evidence="1 2">
    <name type="scientific">Paraburkholderia silviterrae</name>
    <dbReference type="NCBI Taxonomy" id="2528715"/>
    <lineage>
        <taxon>Bacteria</taxon>
        <taxon>Pseudomonadati</taxon>
        <taxon>Pseudomonadota</taxon>
        <taxon>Betaproteobacteria</taxon>
        <taxon>Burkholderiales</taxon>
        <taxon>Burkholderiaceae</taxon>
        <taxon>Paraburkholderia</taxon>
    </lineage>
</organism>
<dbReference type="EMBL" id="SMRP01000017">
    <property type="protein sequence ID" value="TDG20263.1"/>
    <property type="molecule type" value="Genomic_DNA"/>
</dbReference>
<protein>
    <submittedName>
        <fullName evidence="1">Uncharacterized protein</fullName>
    </submittedName>
</protein>
<dbReference type="OrthoDB" id="9099347at2"/>
<reference evidence="1 2" key="1">
    <citation type="submission" date="2019-03" db="EMBL/GenBank/DDBJ databases">
        <title>Paraburkholderia sp. 4M-K11, isolated from subtropical forest soil.</title>
        <authorList>
            <person name="Gao Z.-H."/>
            <person name="Qiu L.-H."/>
        </authorList>
    </citation>
    <scope>NUCLEOTIDE SEQUENCE [LARGE SCALE GENOMIC DNA]</scope>
    <source>
        <strain evidence="1 2">4M-K11</strain>
    </source>
</reference>
<name>A0A4R5M3J7_9BURK</name>
<dbReference type="RefSeq" id="WP_133198015.1">
    <property type="nucleotide sequence ID" value="NZ_JBHUCW010000029.1"/>
</dbReference>